<accession>A0A2Z3JET8</accession>
<dbReference type="InterPro" id="IPR052164">
    <property type="entry name" value="Anthracycline_SecMetBiosynth"/>
</dbReference>
<feature type="domain" description="VOC" evidence="1">
    <location>
        <begin position="9"/>
        <end position="125"/>
    </location>
</feature>
<keyword evidence="3" id="KW-1185">Reference proteome</keyword>
<dbReference type="CDD" id="cd07247">
    <property type="entry name" value="SgaA_N_like"/>
    <property type="match status" value="2"/>
</dbReference>
<proteinExistence type="predicted"/>
<evidence type="ECO:0000259" key="1">
    <source>
        <dbReference type="PROSITE" id="PS51819"/>
    </source>
</evidence>
<dbReference type="PROSITE" id="PS51819">
    <property type="entry name" value="VOC"/>
    <property type="match status" value="2"/>
</dbReference>
<reference evidence="2 3" key="1">
    <citation type="submission" date="2018-05" db="EMBL/GenBank/DDBJ databases">
        <title>Complete Genome Sequence of Deinococcus sp. strain 17bor-2.</title>
        <authorList>
            <person name="Srinivasan S."/>
        </authorList>
    </citation>
    <scope>NUCLEOTIDE SEQUENCE [LARGE SCALE GENOMIC DNA]</scope>
    <source>
        <strain evidence="2 3">17bor-2</strain>
    </source>
</reference>
<dbReference type="OrthoDB" id="9804235at2"/>
<dbReference type="PANTHER" id="PTHR33993:SF14">
    <property type="entry name" value="GB|AAF24581.1"/>
    <property type="match status" value="1"/>
</dbReference>
<dbReference type="Gene3D" id="3.10.180.10">
    <property type="entry name" value="2,3-Dihydroxybiphenyl 1,2-Dioxygenase, domain 1"/>
    <property type="match status" value="2"/>
</dbReference>
<dbReference type="KEGG" id="dez:DKM44_10205"/>
<name>A0A2Z3JET8_9DEIO</name>
<gene>
    <name evidence="2" type="ORF">DKM44_10205</name>
</gene>
<evidence type="ECO:0000313" key="2">
    <source>
        <dbReference type="EMBL" id="AWN23552.1"/>
    </source>
</evidence>
<dbReference type="InterPro" id="IPR004360">
    <property type="entry name" value="Glyas_Fos-R_dOase_dom"/>
</dbReference>
<protein>
    <recommendedName>
        <fullName evidence="1">VOC domain-containing protein</fullName>
    </recommendedName>
</protein>
<organism evidence="2 3">
    <name type="scientific">Deinococcus irradiatisoli</name>
    <dbReference type="NCBI Taxonomy" id="2202254"/>
    <lineage>
        <taxon>Bacteria</taxon>
        <taxon>Thermotogati</taxon>
        <taxon>Deinococcota</taxon>
        <taxon>Deinococci</taxon>
        <taxon>Deinococcales</taxon>
        <taxon>Deinococcaceae</taxon>
        <taxon>Deinococcus</taxon>
    </lineage>
</organism>
<dbReference type="SUPFAM" id="SSF54593">
    <property type="entry name" value="Glyoxalase/Bleomycin resistance protein/Dihydroxybiphenyl dioxygenase"/>
    <property type="match status" value="2"/>
</dbReference>
<evidence type="ECO:0000313" key="3">
    <source>
        <dbReference type="Proteomes" id="UP000245368"/>
    </source>
</evidence>
<dbReference type="InterPro" id="IPR037523">
    <property type="entry name" value="VOC_core"/>
</dbReference>
<dbReference type="Proteomes" id="UP000245368">
    <property type="component" value="Chromosome"/>
</dbReference>
<feature type="domain" description="VOC" evidence="1">
    <location>
        <begin position="139"/>
        <end position="258"/>
    </location>
</feature>
<dbReference type="Pfam" id="PF00903">
    <property type="entry name" value="Glyoxalase"/>
    <property type="match status" value="2"/>
</dbReference>
<dbReference type="InterPro" id="IPR029068">
    <property type="entry name" value="Glyas_Bleomycin-R_OHBP_Dase"/>
</dbReference>
<dbReference type="EMBL" id="CP029494">
    <property type="protein sequence ID" value="AWN23552.1"/>
    <property type="molecule type" value="Genomic_DNA"/>
</dbReference>
<sequence>MPMPYAAGHPSWTDLATPSPDQSRAFYAALFGWEYSVAPEEYGNYATALRGGPGQSAAGIAPLPGDSDMPSAWTTYFASDDVYADAERVTGLGGQVVMAPLAVGDLGHMGLFTDPSGAAFGLWQAGRHTGAEVMGEVGSLAWLSLNTRDSAAALAFYRALLGAQSEVMTADYQVLKHGDQTFAGVYSVRPGADPPTPGWMENAPAQWVTYFMVDDTEQAAETTVRYGGRVLEAPYATPYGRMAVLADPSGAVFAVVDRPLG</sequence>
<dbReference type="AlphaFoldDB" id="A0A2Z3JET8"/>
<dbReference type="PANTHER" id="PTHR33993">
    <property type="entry name" value="GLYOXALASE-RELATED"/>
    <property type="match status" value="1"/>
</dbReference>